<sequence length="101" mass="11364">MARPPHPRSRHRRLAYSGLLLGDARESGRLPLDTHDASRLPVNTHDVGHRKSVMRKRVKKVDLLAVFFQAGPMKERKCKIGFGNTSSSSVSTVDQTQNESW</sequence>
<comment type="caution">
    <text evidence="2">The sequence shown here is derived from an EMBL/GenBank/DDBJ whole genome shotgun (WGS) entry which is preliminary data.</text>
</comment>
<gene>
    <name evidence="2" type="ORF">EJB05_27694</name>
</gene>
<feature type="region of interest" description="Disordered" evidence="1">
    <location>
        <begin position="81"/>
        <end position="101"/>
    </location>
</feature>
<name>A0A5J9UNR4_9POAL</name>
<protein>
    <submittedName>
        <fullName evidence="2">Uncharacterized protein</fullName>
    </submittedName>
</protein>
<evidence type="ECO:0000313" key="2">
    <source>
        <dbReference type="EMBL" id="TVU25206.1"/>
    </source>
</evidence>
<keyword evidence="3" id="KW-1185">Reference proteome</keyword>
<evidence type="ECO:0000256" key="1">
    <source>
        <dbReference type="SAM" id="MobiDB-lite"/>
    </source>
</evidence>
<accession>A0A5J9UNR4</accession>
<dbReference type="Proteomes" id="UP000324897">
    <property type="component" value="Chromosome 2"/>
</dbReference>
<dbReference type="EMBL" id="RWGY01000013">
    <property type="protein sequence ID" value="TVU25206.1"/>
    <property type="molecule type" value="Genomic_DNA"/>
</dbReference>
<organism evidence="2 3">
    <name type="scientific">Eragrostis curvula</name>
    <name type="common">weeping love grass</name>
    <dbReference type="NCBI Taxonomy" id="38414"/>
    <lineage>
        <taxon>Eukaryota</taxon>
        <taxon>Viridiplantae</taxon>
        <taxon>Streptophyta</taxon>
        <taxon>Embryophyta</taxon>
        <taxon>Tracheophyta</taxon>
        <taxon>Spermatophyta</taxon>
        <taxon>Magnoliopsida</taxon>
        <taxon>Liliopsida</taxon>
        <taxon>Poales</taxon>
        <taxon>Poaceae</taxon>
        <taxon>PACMAD clade</taxon>
        <taxon>Chloridoideae</taxon>
        <taxon>Eragrostideae</taxon>
        <taxon>Eragrostidinae</taxon>
        <taxon>Eragrostis</taxon>
    </lineage>
</organism>
<dbReference type="AlphaFoldDB" id="A0A5J9UNR4"/>
<evidence type="ECO:0000313" key="3">
    <source>
        <dbReference type="Proteomes" id="UP000324897"/>
    </source>
</evidence>
<reference evidence="2 3" key="1">
    <citation type="journal article" date="2019" name="Sci. Rep.">
        <title>A high-quality genome of Eragrostis curvula grass provides insights into Poaceae evolution and supports new strategies to enhance forage quality.</title>
        <authorList>
            <person name="Carballo J."/>
            <person name="Santos B.A.C.M."/>
            <person name="Zappacosta D."/>
            <person name="Garbus I."/>
            <person name="Selva J.P."/>
            <person name="Gallo C.A."/>
            <person name="Diaz A."/>
            <person name="Albertini E."/>
            <person name="Caccamo M."/>
            <person name="Echenique V."/>
        </authorList>
    </citation>
    <scope>NUCLEOTIDE SEQUENCE [LARGE SCALE GENOMIC DNA]</scope>
    <source>
        <strain evidence="3">cv. Victoria</strain>
        <tissue evidence="2">Leaf</tissue>
    </source>
</reference>
<dbReference type="Gramene" id="TVU25206">
    <property type="protein sequence ID" value="TVU25206"/>
    <property type="gene ID" value="EJB05_27694"/>
</dbReference>
<proteinExistence type="predicted"/>